<evidence type="ECO:0000313" key="2">
    <source>
        <dbReference type="EMBL" id="MDR6226062.1"/>
    </source>
</evidence>
<evidence type="ECO:0000256" key="1">
    <source>
        <dbReference type="SAM" id="MobiDB-lite"/>
    </source>
</evidence>
<dbReference type="Proteomes" id="UP001185012">
    <property type="component" value="Unassembled WGS sequence"/>
</dbReference>
<dbReference type="EMBL" id="JAVDQG010000004">
    <property type="protein sequence ID" value="MDR6226062.1"/>
    <property type="molecule type" value="Genomic_DNA"/>
</dbReference>
<feature type="region of interest" description="Disordered" evidence="1">
    <location>
        <begin position="67"/>
        <end position="86"/>
    </location>
</feature>
<keyword evidence="3" id="KW-1185">Reference proteome</keyword>
<reference evidence="2 3" key="1">
    <citation type="submission" date="2023-07" db="EMBL/GenBank/DDBJ databases">
        <title>Genomic Encyclopedia of Type Strains, Phase IV (KMG-IV): sequencing the most valuable type-strain genomes for metagenomic binning, comparative biology and taxonomic classification.</title>
        <authorList>
            <person name="Goeker M."/>
        </authorList>
    </citation>
    <scope>NUCLEOTIDE SEQUENCE [LARGE SCALE GENOMIC DNA]</scope>
    <source>
        <strain evidence="2 3">DSM 45903</strain>
    </source>
</reference>
<sequence>MGKIEKGIRKLPFFQFRNNVETKGIGPPLVGRCIRYPESFKKGCWVWKKRRTVRWMACLVIQFFPRKGRGGAAGGEPLHSQSTSFA</sequence>
<proteinExistence type="predicted"/>
<organism evidence="2 3">
    <name type="scientific">Desmospora profundinema</name>
    <dbReference type="NCBI Taxonomy" id="1571184"/>
    <lineage>
        <taxon>Bacteria</taxon>
        <taxon>Bacillati</taxon>
        <taxon>Bacillota</taxon>
        <taxon>Bacilli</taxon>
        <taxon>Bacillales</taxon>
        <taxon>Thermoactinomycetaceae</taxon>
        <taxon>Desmospora</taxon>
    </lineage>
</organism>
<gene>
    <name evidence="2" type="ORF">JOE21_002068</name>
</gene>
<accession>A0ABU1IMP9</accession>
<name>A0ABU1IMP9_9BACL</name>
<evidence type="ECO:0000313" key="3">
    <source>
        <dbReference type="Proteomes" id="UP001185012"/>
    </source>
</evidence>
<protein>
    <submittedName>
        <fullName evidence="2">Uncharacterized protein</fullName>
    </submittedName>
</protein>
<comment type="caution">
    <text evidence="2">The sequence shown here is derived from an EMBL/GenBank/DDBJ whole genome shotgun (WGS) entry which is preliminary data.</text>
</comment>